<name>A0A6V7GWK1_9HYME</name>
<evidence type="ECO:0000256" key="5">
    <source>
        <dbReference type="ARBA" id="ARBA00022741"/>
    </source>
</evidence>
<evidence type="ECO:0000256" key="4">
    <source>
        <dbReference type="ARBA" id="ARBA00022692"/>
    </source>
</evidence>
<feature type="transmembrane region" description="Helical" evidence="9">
    <location>
        <begin position="404"/>
        <end position="421"/>
    </location>
</feature>
<dbReference type="InterPro" id="IPR003593">
    <property type="entry name" value="AAA+_ATPase"/>
</dbReference>
<dbReference type="InterPro" id="IPR013525">
    <property type="entry name" value="ABC2_TM"/>
</dbReference>
<comment type="subcellular location">
    <subcellularLocation>
        <location evidence="1">Membrane</location>
        <topology evidence="1">Multi-pass membrane protein</topology>
    </subcellularLocation>
</comment>
<feature type="transmembrane region" description="Helical" evidence="9">
    <location>
        <begin position="544"/>
        <end position="562"/>
    </location>
</feature>
<evidence type="ECO:0000256" key="7">
    <source>
        <dbReference type="ARBA" id="ARBA00022989"/>
    </source>
</evidence>
<dbReference type="Proteomes" id="UP000752696">
    <property type="component" value="Unassembled WGS sequence"/>
</dbReference>
<evidence type="ECO:0000256" key="6">
    <source>
        <dbReference type="ARBA" id="ARBA00022840"/>
    </source>
</evidence>
<dbReference type="PROSITE" id="PS00211">
    <property type="entry name" value="ABC_TRANSPORTER_1"/>
    <property type="match status" value="1"/>
</dbReference>
<evidence type="ECO:0000256" key="9">
    <source>
        <dbReference type="SAM" id="Phobius"/>
    </source>
</evidence>
<evidence type="ECO:0000259" key="10">
    <source>
        <dbReference type="PROSITE" id="PS50893"/>
    </source>
</evidence>
<dbReference type="Pfam" id="PF00005">
    <property type="entry name" value="ABC_tran"/>
    <property type="match status" value="1"/>
</dbReference>
<comment type="caution">
    <text evidence="11">The sequence shown here is derived from an EMBL/GenBank/DDBJ whole genome shotgun (WGS) entry which is preliminary data.</text>
</comment>
<evidence type="ECO:0000256" key="3">
    <source>
        <dbReference type="ARBA" id="ARBA00022448"/>
    </source>
</evidence>
<keyword evidence="7 9" id="KW-1133">Transmembrane helix</keyword>
<organism evidence="11 12">
    <name type="scientific">Heterotrigona itama</name>
    <dbReference type="NCBI Taxonomy" id="395501"/>
    <lineage>
        <taxon>Eukaryota</taxon>
        <taxon>Metazoa</taxon>
        <taxon>Ecdysozoa</taxon>
        <taxon>Arthropoda</taxon>
        <taxon>Hexapoda</taxon>
        <taxon>Insecta</taxon>
        <taxon>Pterygota</taxon>
        <taxon>Neoptera</taxon>
        <taxon>Endopterygota</taxon>
        <taxon>Hymenoptera</taxon>
        <taxon>Apocrita</taxon>
        <taxon>Aculeata</taxon>
        <taxon>Apoidea</taxon>
        <taxon>Anthophila</taxon>
        <taxon>Apidae</taxon>
        <taxon>Heterotrigona</taxon>
    </lineage>
</organism>
<feature type="transmembrane region" description="Helical" evidence="9">
    <location>
        <begin position="430"/>
        <end position="447"/>
    </location>
</feature>
<evidence type="ECO:0000313" key="12">
    <source>
        <dbReference type="Proteomes" id="UP000752696"/>
    </source>
</evidence>
<dbReference type="InterPro" id="IPR003439">
    <property type="entry name" value="ABC_transporter-like_ATP-bd"/>
</dbReference>
<dbReference type="InterPro" id="IPR027417">
    <property type="entry name" value="P-loop_NTPase"/>
</dbReference>
<keyword evidence="5" id="KW-0547">Nucleotide-binding</keyword>
<evidence type="ECO:0000256" key="2">
    <source>
        <dbReference type="ARBA" id="ARBA00005814"/>
    </source>
</evidence>
<evidence type="ECO:0000256" key="1">
    <source>
        <dbReference type="ARBA" id="ARBA00004141"/>
    </source>
</evidence>
<dbReference type="OrthoDB" id="66620at2759"/>
<dbReference type="EMBL" id="CAJDYZ010000897">
    <property type="protein sequence ID" value="CAD1468626.1"/>
    <property type="molecule type" value="Genomic_DNA"/>
</dbReference>
<dbReference type="GO" id="GO:0016887">
    <property type="term" value="F:ATP hydrolysis activity"/>
    <property type="evidence" value="ECO:0007669"/>
    <property type="project" value="InterPro"/>
</dbReference>
<dbReference type="GO" id="GO:0005524">
    <property type="term" value="F:ATP binding"/>
    <property type="evidence" value="ECO:0007669"/>
    <property type="project" value="UniProtKB-KW"/>
</dbReference>
<dbReference type="Gene3D" id="3.40.50.300">
    <property type="entry name" value="P-loop containing nucleotide triphosphate hydrolases"/>
    <property type="match status" value="1"/>
</dbReference>
<dbReference type="SMART" id="SM00382">
    <property type="entry name" value="AAA"/>
    <property type="match status" value="1"/>
</dbReference>
<dbReference type="InterPro" id="IPR050352">
    <property type="entry name" value="ABCG_transporters"/>
</dbReference>
<dbReference type="InterPro" id="IPR017871">
    <property type="entry name" value="ABC_transporter-like_CS"/>
</dbReference>
<sequence>MGEYLSDAIGLSARMIEEKERAVQLTMGEDEKFLNSDARSVDKMYIEFDNLSYSVCSSKGNVATLFETYNYGTNEIIILRKITSLCFLVIGKSKTVLENVTGCFRPGRLTTIIGPSGAGKTTLLRVICSAKTPSVNGSITINGNKWNGNTFRKQIRLIPQEFALQPLLTAKETLYIAARLKIRDICDKHAVNFIVTEIAESLNMTSCLNTLVGDLSGGERKRLSIGVEIITKPSILLIDEPTSGLDSASSNQVIGLLHKIAKGGCTVVCAIHQPSSRMISQFDDLLVIHNGTSFYCGVWNDVFCTFNEAGYVCPQFYNISEFVLEVITGERDGDLSNLHKLSQDKYWKWREHFQQSVAETDVTVAPRLDIITNKSKLSSMWQEQKILLLKALICIKRDHMLTKLRFTAHVVIAFLLGVMFYDSGTNASRIHSNIACVFFILLFLYFANSLPAVQMFPIEAAVFVREYLNNWYRLTSYFSVKVLSDLPLQILSPSVLITITYYMSGQPMECDRFLRTWLLCILTTILGQSSGMLIGAVFNTQLGIFLIPALNMPMILFAGFFLKFSEVPLFLKPLCSISFFRFAFEGILQAIYDGDRERLRCYEIYCHLRSPKRVLEEMDMPAISYYTAVLGLCIWILCLQVSTYLVLKWKAQKAKQ</sequence>
<comment type="similarity">
    <text evidence="2">Belongs to the ABC transporter superfamily. ABCG family. Eye pigment precursor importer (TC 3.A.1.204) subfamily.</text>
</comment>
<keyword evidence="12" id="KW-1185">Reference proteome</keyword>
<evidence type="ECO:0000313" key="11">
    <source>
        <dbReference type="EMBL" id="CAD1468626.1"/>
    </source>
</evidence>
<dbReference type="SUPFAM" id="SSF52540">
    <property type="entry name" value="P-loop containing nucleoside triphosphate hydrolases"/>
    <property type="match status" value="1"/>
</dbReference>
<keyword evidence="4 9" id="KW-0812">Transmembrane</keyword>
<dbReference type="GO" id="GO:0005886">
    <property type="term" value="C:plasma membrane"/>
    <property type="evidence" value="ECO:0007669"/>
    <property type="project" value="TreeGrafter"/>
</dbReference>
<feature type="transmembrane region" description="Helical" evidence="9">
    <location>
        <begin position="623"/>
        <end position="647"/>
    </location>
</feature>
<feature type="transmembrane region" description="Helical" evidence="9">
    <location>
        <begin position="516"/>
        <end position="538"/>
    </location>
</feature>
<proteinExistence type="inferred from homology"/>
<keyword evidence="3" id="KW-0813">Transport</keyword>
<dbReference type="PANTHER" id="PTHR48041:SF118">
    <property type="entry name" value="ATP-BINDING CASSETTE TRANSPORTER (ABC TRANSPORTER) FAMILY G MEMBER 16"/>
    <property type="match status" value="1"/>
</dbReference>
<feature type="domain" description="ABC transporter" evidence="10">
    <location>
        <begin position="80"/>
        <end position="315"/>
    </location>
</feature>
<protein>
    <recommendedName>
        <fullName evidence="10">ABC transporter domain-containing protein</fullName>
    </recommendedName>
</protein>
<gene>
    <name evidence="11" type="ORF">MHI_LOCUS56978</name>
</gene>
<evidence type="ECO:0000256" key="8">
    <source>
        <dbReference type="ARBA" id="ARBA00023136"/>
    </source>
</evidence>
<keyword evidence="6" id="KW-0067">ATP-binding</keyword>
<accession>A0A6V7GWK1</accession>
<dbReference type="PANTHER" id="PTHR48041">
    <property type="entry name" value="ABC TRANSPORTER G FAMILY MEMBER 28"/>
    <property type="match status" value="1"/>
</dbReference>
<dbReference type="Pfam" id="PF01061">
    <property type="entry name" value="ABC2_membrane"/>
    <property type="match status" value="1"/>
</dbReference>
<dbReference type="PROSITE" id="PS50893">
    <property type="entry name" value="ABC_TRANSPORTER_2"/>
    <property type="match status" value="1"/>
</dbReference>
<dbReference type="GO" id="GO:0140359">
    <property type="term" value="F:ABC-type transporter activity"/>
    <property type="evidence" value="ECO:0007669"/>
    <property type="project" value="InterPro"/>
</dbReference>
<reference evidence="11" key="1">
    <citation type="submission" date="2020-07" db="EMBL/GenBank/DDBJ databases">
        <authorList>
            <person name="Nazaruddin N."/>
        </authorList>
    </citation>
    <scope>NUCLEOTIDE SEQUENCE</scope>
</reference>
<dbReference type="AlphaFoldDB" id="A0A6V7GWK1"/>
<keyword evidence="8 9" id="KW-0472">Membrane</keyword>